<dbReference type="Proteomes" id="UP000838756">
    <property type="component" value="Unassembled WGS sequence"/>
</dbReference>
<reference evidence="2" key="1">
    <citation type="submission" date="2022-03" db="EMBL/GenBank/DDBJ databases">
        <authorList>
            <person name="Lindestad O."/>
        </authorList>
    </citation>
    <scope>NUCLEOTIDE SEQUENCE</scope>
</reference>
<protein>
    <submittedName>
        <fullName evidence="2">Jg422 protein</fullName>
    </submittedName>
</protein>
<keyword evidence="3" id="KW-1185">Reference proteome</keyword>
<evidence type="ECO:0000256" key="1">
    <source>
        <dbReference type="SAM" id="MobiDB-lite"/>
    </source>
</evidence>
<accession>A0A8S4QDG1</accession>
<evidence type="ECO:0000313" key="3">
    <source>
        <dbReference type="Proteomes" id="UP000838756"/>
    </source>
</evidence>
<feature type="region of interest" description="Disordered" evidence="1">
    <location>
        <begin position="68"/>
        <end position="105"/>
    </location>
</feature>
<dbReference type="EMBL" id="CAKXAJ010000088">
    <property type="protein sequence ID" value="CAH2207399.1"/>
    <property type="molecule type" value="Genomic_DNA"/>
</dbReference>
<dbReference type="OrthoDB" id="6938952at2759"/>
<organism evidence="2 3">
    <name type="scientific">Pararge aegeria aegeria</name>
    <dbReference type="NCBI Taxonomy" id="348720"/>
    <lineage>
        <taxon>Eukaryota</taxon>
        <taxon>Metazoa</taxon>
        <taxon>Ecdysozoa</taxon>
        <taxon>Arthropoda</taxon>
        <taxon>Hexapoda</taxon>
        <taxon>Insecta</taxon>
        <taxon>Pterygota</taxon>
        <taxon>Neoptera</taxon>
        <taxon>Endopterygota</taxon>
        <taxon>Lepidoptera</taxon>
        <taxon>Glossata</taxon>
        <taxon>Ditrysia</taxon>
        <taxon>Papilionoidea</taxon>
        <taxon>Nymphalidae</taxon>
        <taxon>Satyrinae</taxon>
        <taxon>Satyrini</taxon>
        <taxon>Parargina</taxon>
        <taxon>Pararge</taxon>
    </lineage>
</organism>
<gene>
    <name evidence="2" type="primary">jg422</name>
    <name evidence="2" type="ORF">PAEG_LOCUS21</name>
</gene>
<sequence length="120" mass="13445">MLGVSLRDQIRNEEIRKRTRVTNIAQRVSKLKSKWAEHIARRIDGRWGSIPYWNGDSAQVNAALVGPQRGGQTTLNESPGAAGNKRPRTVDFGTPYKRPMSSSELQSVEVMINPKTTRSK</sequence>
<evidence type="ECO:0000313" key="2">
    <source>
        <dbReference type="EMBL" id="CAH2207399.1"/>
    </source>
</evidence>
<dbReference type="AlphaFoldDB" id="A0A8S4QDG1"/>
<proteinExistence type="predicted"/>
<comment type="caution">
    <text evidence="2">The sequence shown here is derived from an EMBL/GenBank/DDBJ whole genome shotgun (WGS) entry which is preliminary data.</text>
</comment>
<name>A0A8S4QDG1_9NEOP</name>